<dbReference type="InterPro" id="IPR058627">
    <property type="entry name" value="MdtA-like_C"/>
</dbReference>
<evidence type="ECO:0000259" key="7">
    <source>
        <dbReference type="Pfam" id="PF25967"/>
    </source>
</evidence>
<dbReference type="Pfam" id="PF25944">
    <property type="entry name" value="Beta-barrel_RND"/>
    <property type="match status" value="1"/>
</dbReference>
<dbReference type="OrthoDB" id="9772050at2"/>
<dbReference type="Gene3D" id="1.10.287.470">
    <property type="entry name" value="Helix hairpin bin"/>
    <property type="match status" value="1"/>
</dbReference>
<feature type="domain" description="Multidrug resistance protein MdtA-like alpha-helical hairpin" evidence="4">
    <location>
        <begin position="108"/>
        <end position="176"/>
    </location>
</feature>
<evidence type="ECO:0000259" key="4">
    <source>
        <dbReference type="Pfam" id="PF25876"/>
    </source>
</evidence>
<dbReference type="EMBL" id="FSRG01000005">
    <property type="protein sequence ID" value="SIO17738.1"/>
    <property type="molecule type" value="Genomic_DNA"/>
</dbReference>
<accession>A0A1N6HD19</accession>
<dbReference type="InterPro" id="IPR006143">
    <property type="entry name" value="RND_pump_MFP"/>
</dbReference>
<dbReference type="Gene3D" id="2.40.50.100">
    <property type="match status" value="1"/>
</dbReference>
<keyword evidence="9" id="KW-1185">Reference proteome</keyword>
<sequence>MTNRNFLLLIIYALLSLTLLMSGCSNETSASQAAKTPPPPMVATSIVAKKDIPLTREYVGQTAGSREVQVRARTGGILLERTYIEGSWVEEGDVLFKIDPKPAQAAFDQEKGDLAKLEAKLQNAKLERNRIASLRDAKVVSEQEYDDAVAAFESALASVEAAKARVREAKINLSYTEVTAPISGITSKETRSEGSLITLDESGSLLTTITVLNPLYVNFSVPGTEALSMRRMMDNGSARLAEEGYTLQLQLTDNTRLGETGKINFADKMVDPKTGTIRMRGQFENKNGLLLPGEFVRVIIEGAILNKAITVPQSAVLFTSNTPLVYVLDKDNVASPRPVKLGETVGSDFIIKEGLQGGERIVSQGIIKVRPGSAVNPVSAKAAAQGDA</sequence>
<name>A0A1N6HD19_9BACT</name>
<dbReference type="Gene3D" id="2.40.420.20">
    <property type="match status" value="1"/>
</dbReference>
<evidence type="ECO:0000256" key="1">
    <source>
        <dbReference type="ARBA" id="ARBA00004196"/>
    </source>
</evidence>
<dbReference type="Pfam" id="PF25967">
    <property type="entry name" value="RND-MFP_C"/>
    <property type="match status" value="1"/>
</dbReference>
<dbReference type="Pfam" id="PF25917">
    <property type="entry name" value="BSH_RND"/>
    <property type="match status" value="1"/>
</dbReference>
<dbReference type="PANTHER" id="PTHR30158">
    <property type="entry name" value="ACRA/E-RELATED COMPONENT OF DRUG EFFLUX TRANSPORTER"/>
    <property type="match status" value="1"/>
</dbReference>
<feature type="domain" description="Multidrug resistance protein MdtA-like C-terminal permuted SH3" evidence="7">
    <location>
        <begin position="308"/>
        <end position="366"/>
    </location>
</feature>
<dbReference type="STRING" id="1121457.SAMN02745161_2143"/>
<dbReference type="InterPro" id="IPR058626">
    <property type="entry name" value="MdtA-like_b-barrel"/>
</dbReference>
<dbReference type="PROSITE" id="PS51257">
    <property type="entry name" value="PROKAR_LIPOPROTEIN"/>
    <property type="match status" value="1"/>
</dbReference>
<dbReference type="Gene3D" id="2.40.30.170">
    <property type="match status" value="1"/>
</dbReference>
<dbReference type="SUPFAM" id="SSF111369">
    <property type="entry name" value="HlyD-like secretion proteins"/>
    <property type="match status" value="1"/>
</dbReference>
<dbReference type="AlphaFoldDB" id="A0A1N6HD19"/>
<keyword evidence="3" id="KW-0175">Coiled coil</keyword>
<dbReference type="GO" id="GO:0030313">
    <property type="term" value="C:cell envelope"/>
    <property type="evidence" value="ECO:0007669"/>
    <property type="project" value="UniProtKB-SubCell"/>
</dbReference>
<organism evidence="8 9">
    <name type="scientific">Halodesulfovibrio marinisediminis DSM 17456</name>
    <dbReference type="NCBI Taxonomy" id="1121457"/>
    <lineage>
        <taxon>Bacteria</taxon>
        <taxon>Pseudomonadati</taxon>
        <taxon>Thermodesulfobacteriota</taxon>
        <taxon>Desulfovibrionia</taxon>
        <taxon>Desulfovibrionales</taxon>
        <taxon>Desulfovibrionaceae</taxon>
        <taxon>Halodesulfovibrio</taxon>
    </lineage>
</organism>
<dbReference type="Proteomes" id="UP000184694">
    <property type="component" value="Unassembled WGS sequence"/>
</dbReference>
<comment type="similarity">
    <text evidence="2">Belongs to the membrane fusion protein (MFP) (TC 8.A.1) family.</text>
</comment>
<evidence type="ECO:0000313" key="9">
    <source>
        <dbReference type="Proteomes" id="UP000184694"/>
    </source>
</evidence>
<proteinExistence type="inferred from homology"/>
<dbReference type="RefSeq" id="WP_074216912.1">
    <property type="nucleotide sequence ID" value="NZ_FSRG01000005.1"/>
</dbReference>
<gene>
    <name evidence="8" type="ORF">SAMN02745161_2143</name>
</gene>
<evidence type="ECO:0000256" key="2">
    <source>
        <dbReference type="ARBA" id="ARBA00009477"/>
    </source>
</evidence>
<dbReference type="GO" id="GO:0005886">
    <property type="term" value="C:plasma membrane"/>
    <property type="evidence" value="ECO:0007669"/>
    <property type="project" value="TreeGrafter"/>
</dbReference>
<evidence type="ECO:0000256" key="3">
    <source>
        <dbReference type="SAM" id="Coils"/>
    </source>
</evidence>
<dbReference type="InterPro" id="IPR058625">
    <property type="entry name" value="MdtA-like_BSH"/>
</dbReference>
<feature type="coiled-coil region" evidence="3">
    <location>
        <begin position="107"/>
        <end position="134"/>
    </location>
</feature>
<reference evidence="9" key="1">
    <citation type="submission" date="2016-11" db="EMBL/GenBank/DDBJ databases">
        <authorList>
            <person name="Varghese N."/>
            <person name="Submissions S."/>
        </authorList>
    </citation>
    <scope>NUCLEOTIDE SEQUENCE [LARGE SCALE GENOMIC DNA]</scope>
    <source>
        <strain evidence="9">DSM 17456</strain>
    </source>
</reference>
<dbReference type="InterPro" id="IPR058624">
    <property type="entry name" value="MdtA-like_HH"/>
</dbReference>
<evidence type="ECO:0000313" key="8">
    <source>
        <dbReference type="EMBL" id="SIO17738.1"/>
    </source>
</evidence>
<dbReference type="Pfam" id="PF25876">
    <property type="entry name" value="HH_MFP_RND"/>
    <property type="match status" value="1"/>
</dbReference>
<dbReference type="GO" id="GO:0022857">
    <property type="term" value="F:transmembrane transporter activity"/>
    <property type="evidence" value="ECO:0007669"/>
    <property type="project" value="InterPro"/>
</dbReference>
<feature type="domain" description="Multidrug resistance protein MdtA-like beta-barrel" evidence="6">
    <location>
        <begin position="214"/>
        <end position="301"/>
    </location>
</feature>
<comment type="subcellular location">
    <subcellularLocation>
        <location evidence="1">Cell envelope</location>
    </subcellularLocation>
</comment>
<feature type="domain" description="Multidrug resistance protein MdtA-like barrel-sandwich hybrid" evidence="5">
    <location>
        <begin position="66"/>
        <end position="207"/>
    </location>
</feature>
<evidence type="ECO:0000259" key="6">
    <source>
        <dbReference type="Pfam" id="PF25944"/>
    </source>
</evidence>
<dbReference type="NCBIfam" id="TIGR01730">
    <property type="entry name" value="RND_mfp"/>
    <property type="match status" value="1"/>
</dbReference>
<evidence type="ECO:0000259" key="5">
    <source>
        <dbReference type="Pfam" id="PF25917"/>
    </source>
</evidence>
<protein>
    <submittedName>
        <fullName evidence="8">Membrane fusion protein, multidrug efflux system</fullName>
    </submittedName>
</protein>
<dbReference type="GO" id="GO:0046677">
    <property type="term" value="P:response to antibiotic"/>
    <property type="evidence" value="ECO:0007669"/>
    <property type="project" value="TreeGrafter"/>
</dbReference>